<evidence type="ECO:0000256" key="3">
    <source>
        <dbReference type="PROSITE-ProRule" id="PRU01091"/>
    </source>
</evidence>
<evidence type="ECO:0000313" key="7">
    <source>
        <dbReference type="Proteomes" id="UP001271780"/>
    </source>
</evidence>
<evidence type="ECO:0000256" key="4">
    <source>
        <dbReference type="SAM" id="Phobius"/>
    </source>
</evidence>
<dbReference type="SMART" id="SM00028">
    <property type="entry name" value="TPR"/>
    <property type="match status" value="3"/>
</dbReference>
<dbReference type="PROSITE" id="PS51755">
    <property type="entry name" value="OMPR_PHOB"/>
    <property type="match status" value="1"/>
</dbReference>
<dbReference type="Gene3D" id="1.10.10.10">
    <property type="entry name" value="Winged helix-like DNA-binding domain superfamily/Winged helix DNA-binding domain"/>
    <property type="match status" value="1"/>
</dbReference>
<evidence type="ECO:0000259" key="5">
    <source>
        <dbReference type="PROSITE" id="PS51755"/>
    </source>
</evidence>
<evidence type="ECO:0000256" key="2">
    <source>
        <dbReference type="PROSITE-ProRule" id="PRU00339"/>
    </source>
</evidence>
<feature type="domain" description="OmpR/PhoB-type" evidence="5">
    <location>
        <begin position="6"/>
        <end position="103"/>
    </location>
</feature>
<evidence type="ECO:0000313" key="6">
    <source>
        <dbReference type="EMBL" id="MDX8470995.1"/>
    </source>
</evidence>
<dbReference type="SUPFAM" id="SSF48452">
    <property type="entry name" value="TPR-like"/>
    <property type="match status" value="1"/>
</dbReference>
<dbReference type="SUPFAM" id="SSF46894">
    <property type="entry name" value="C-terminal effector domain of the bipartite response regulators"/>
    <property type="match status" value="1"/>
</dbReference>
<dbReference type="Pfam" id="PF00486">
    <property type="entry name" value="Trans_reg_C"/>
    <property type="match status" value="1"/>
</dbReference>
<dbReference type="CDD" id="cd00383">
    <property type="entry name" value="trans_reg_C"/>
    <property type="match status" value="1"/>
</dbReference>
<gene>
    <name evidence="6" type="ORF">RFM27_02775</name>
</gene>
<protein>
    <submittedName>
        <fullName evidence="6">Winged helix-turn-helix domain-containing protein</fullName>
    </submittedName>
</protein>
<keyword evidence="4" id="KW-1133">Transmembrane helix</keyword>
<feature type="DNA-binding region" description="OmpR/PhoB-type" evidence="3">
    <location>
        <begin position="6"/>
        <end position="103"/>
    </location>
</feature>
<dbReference type="RefSeq" id="WP_320315168.1">
    <property type="nucleotide sequence ID" value="NZ_JAVIIX010000001.1"/>
</dbReference>
<keyword evidence="2" id="KW-0802">TPR repeat</keyword>
<feature type="repeat" description="TPR" evidence="2">
    <location>
        <begin position="453"/>
        <end position="486"/>
    </location>
</feature>
<comment type="caution">
    <text evidence="6">The sequence shown here is derived from an EMBL/GenBank/DDBJ whole genome shotgun (WGS) entry which is preliminary data.</text>
</comment>
<keyword evidence="1 3" id="KW-0238">DNA-binding</keyword>
<feature type="transmembrane region" description="Helical" evidence="4">
    <location>
        <begin position="147"/>
        <end position="174"/>
    </location>
</feature>
<dbReference type="InterPro" id="IPR016032">
    <property type="entry name" value="Sig_transdc_resp-reg_C-effctor"/>
</dbReference>
<dbReference type="InterPro" id="IPR011990">
    <property type="entry name" value="TPR-like_helical_dom_sf"/>
</dbReference>
<dbReference type="Proteomes" id="UP001271780">
    <property type="component" value="Unassembled WGS sequence"/>
</dbReference>
<dbReference type="InterPro" id="IPR019734">
    <property type="entry name" value="TPR_rpt"/>
</dbReference>
<organism evidence="6 7">
    <name type="scientific">Mesorhizobium dulcispinae</name>
    <dbReference type="NCBI Taxonomy" id="3072316"/>
    <lineage>
        <taxon>Bacteria</taxon>
        <taxon>Pseudomonadati</taxon>
        <taxon>Pseudomonadota</taxon>
        <taxon>Alphaproteobacteria</taxon>
        <taxon>Hyphomicrobiales</taxon>
        <taxon>Phyllobacteriaceae</taxon>
        <taxon>Mesorhizobium</taxon>
    </lineage>
</organism>
<feature type="repeat" description="TPR" evidence="2">
    <location>
        <begin position="419"/>
        <end position="452"/>
    </location>
</feature>
<proteinExistence type="predicted"/>
<dbReference type="EMBL" id="JAVIIZ010000001">
    <property type="protein sequence ID" value="MDX8470995.1"/>
    <property type="molecule type" value="Genomic_DNA"/>
</dbReference>
<keyword evidence="4" id="KW-0472">Membrane</keyword>
<evidence type="ECO:0000256" key="1">
    <source>
        <dbReference type="ARBA" id="ARBA00023125"/>
    </source>
</evidence>
<dbReference type="Gene3D" id="3.40.50.10070">
    <property type="entry name" value="TolB, N-terminal domain"/>
    <property type="match status" value="1"/>
</dbReference>
<name>A0ABU4X866_9HYPH</name>
<dbReference type="InterPro" id="IPR001867">
    <property type="entry name" value="OmpR/PhoB-type_DNA-bd"/>
</dbReference>
<dbReference type="PROSITE" id="PS50005">
    <property type="entry name" value="TPR"/>
    <property type="match status" value="2"/>
</dbReference>
<dbReference type="InterPro" id="IPR036388">
    <property type="entry name" value="WH-like_DNA-bd_sf"/>
</dbReference>
<accession>A0ABU4X866</accession>
<sequence>MDTSARTTFVINGVVADLSAETLRSADGGTIALRPQAFAVLAYMLRNPGRVVTKRELMEAIWPATAVTDDSLVQCIHEIRRVIHDERQTVLETASRRGYRLIATSGDAARANIAANNEPSLSALRAVPKRGHTSEIRTRSLVRPRRIWMAVAAGLGLFSLMVLVLAIIAAAVAWNDYWREPACALASEKPSIAVLPFDYVGEDPKRLRIADGLSEDVIGNLSRLGDLFVIAGNSTRIYKGGITDVAKVGCDLGVTYVLQGSVQDSGARILVKPQLVEATNKRLVWSETFDRSPDDVLRVQDELTASIAARLLGYERDLPEEKRNRLQRKPPTDNLEAYDYYQQAETLGRGWGTTQNKALALYQKAIALDPKFADAYAGYARIVTDIWLHQIETVRPIPVARKEAYESASRALALDAENPKPYFILSTLQSADGRHDQAMDSARQGISLQPNNAEGYAYLANALTFAGRHSEALAAMEAALRMDPNPPPQFRADFGWVLFYNHDYERALQELEKAREGGVRYLETIAAVYVKLGRPADARSAVREMLTVDDTVNLELLRVQYSHFKRKEDLDQLIEALREAGVSEWPYGFHGQPELRLDASEVAALTFGRRWTGKRLHVGRFVQEVSQNGTLAYRDQGNLVTGSASVEGNALCQRSEAVLMDRKHCGGIYRNPVGTVWGEYVYASPRGIYRFNLVK</sequence>
<dbReference type="PANTHER" id="PTHR12558:SF33">
    <property type="entry name" value="BLL7664 PROTEIN"/>
    <property type="match status" value="1"/>
</dbReference>
<dbReference type="Pfam" id="PF14559">
    <property type="entry name" value="TPR_19"/>
    <property type="match status" value="1"/>
</dbReference>
<keyword evidence="4" id="KW-0812">Transmembrane</keyword>
<dbReference type="Gene3D" id="1.25.40.10">
    <property type="entry name" value="Tetratricopeptide repeat domain"/>
    <property type="match status" value="1"/>
</dbReference>
<dbReference type="SMART" id="SM00862">
    <property type="entry name" value="Trans_reg_C"/>
    <property type="match status" value="1"/>
</dbReference>
<keyword evidence="7" id="KW-1185">Reference proteome</keyword>
<reference evidence="6 7" key="1">
    <citation type="submission" date="2023-08" db="EMBL/GenBank/DDBJ databases">
        <title>Implementing the SeqCode for naming new Mesorhizobium species isolated from Vachellia karroo root nodules.</title>
        <authorList>
            <person name="Van Lill M."/>
        </authorList>
    </citation>
    <scope>NUCLEOTIDE SEQUENCE [LARGE SCALE GENOMIC DNA]</scope>
    <source>
        <strain evidence="6 7">VK23A</strain>
    </source>
</reference>
<dbReference type="PANTHER" id="PTHR12558">
    <property type="entry name" value="CELL DIVISION CYCLE 16,23,27"/>
    <property type="match status" value="1"/>
</dbReference>